<dbReference type="KEGG" id="ery:CP97_04690"/>
<keyword evidence="5" id="KW-1185">Reference proteome</keyword>
<gene>
    <name evidence="4" type="ORF">CP97_04690</name>
</gene>
<organism evidence="4 5">
    <name type="scientific">Aurantiacibacter atlanticus</name>
    <dbReference type="NCBI Taxonomy" id="1648404"/>
    <lineage>
        <taxon>Bacteria</taxon>
        <taxon>Pseudomonadati</taxon>
        <taxon>Pseudomonadota</taxon>
        <taxon>Alphaproteobacteria</taxon>
        <taxon>Sphingomonadales</taxon>
        <taxon>Erythrobacteraceae</taxon>
        <taxon>Aurantiacibacter</taxon>
    </lineage>
</organism>
<accession>A0A0H4VEE5</accession>
<dbReference type="EMBL" id="CP011310">
    <property type="protein sequence ID" value="AKQ41479.1"/>
    <property type="molecule type" value="Genomic_DNA"/>
</dbReference>
<feature type="domain" description="Transglycosylase SLT" evidence="3">
    <location>
        <begin position="23"/>
        <end position="75"/>
    </location>
</feature>
<name>A0A0H4VEE5_9SPHN</name>
<feature type="region of interest" description="Disordered" evidence="2">
    <location>
        <begin position="1"/>
        <end position="23"/>
    </location>
</feature>
<protein>
    <submittedName>
        <fullName evidence="4">Lytic transglycosylase, catalytic</fullName>
    </submittedName>
</protein>
<dbReference type="InterPro" id="IPR008258">
    <property type="entry name" value="Transglycosylase_SLT_dom_1"/>
</dbReference>
<dbReference type="AlphaFoldDB" id="A0A0H4VEE5"/>
<evidence type="ECO:0000256" key="1">
    <source>
        <dbReference type="ARBA" id="ARBA00009387"/>
    </source>
</evidence>
<dbReference type="RefSeq" id="WP_048885002.1">
    <property type="nucleotide sequence ID" value="NZ_CP011310.1"/>
</dbReference>
<dbReference type="Proteomes" id="UP000059113">
    <property type="component" value="Chromosome"/>
</dbReference>
<sequence length="295" mass="31103">MTDRIFTSAAARPPHVPSQPQTAIEQAARRTGVDFSYLMAQAQIESGMNPQAEARTSSASGLYQFIDQTWLATMDRHGEALGYGDMARAIETRGGRASVTDPAMRDAIMNLRFDPLASSLMAGALATDNRAALQDVLDRDPDASELYLAHFLGAGDAARFLSVLTTDPDSSATTLLPRAAAANRAIFREPTGGARSVGDVMGVIRGRVERAMPAAFAPPPATPAAPPPARPDLGAPIYPLAPAHSPQPLRYAAMSDTLRDTFSLVGTQAGGPGSGIAEPHAHIRKAYARLEAFGL</sequence>
<evidence type="ECO:0000256" key="2">
    <source>
        <dbReference type="SAM" id="MobiDB-lite"/>
    </source>
</evidence>
<reference evidence="4 5" key="1">
    <citation type="journal article" date="2015" name="Int. J. Syst. Evol. Microbiol.">
        <title>Erythrobacter atlanticus sp. nov., a bacterium from ocean sediment able to degrade polycyclic aromatic hydrocarbons.</title>
        <authorList>
            <person name="Zhuang L."/>
            <person name="Liu Y."/>
            <person name="Wang L."/>
            <person name="Wang W."/>
            <person name="Shao Z."/>
        </authorList>
    </citation>
    <scope>NUCLEOTIDE SEQUENCE [LARGE SCALE GENOMIC DNA]</scope>
    <source>
        <strain evidence="5">s21-N3</strain>
    </source>
</reference>
<comment type="similarity">
    <text evidence="1">Belongs to the virb1 family.</text>
</comment>
<dbReference type="Pfam" id="PF01464">
    <property type="entry name" value="SLT"/>
    <property type="match status" value="1"/>
</dbReference>
<dbReference type="STRING" id="1648404.CP97_04690"/>
<proteinExistence type="inferred from homology"/>
<evidence type="ECO:0000313" key="4">
    <source>
        <dbReference type="EMBL" id="AKQ41479.1"/>
    </source>
</evidence>
<evidence type="ECO:0000313" key="5">
    <source>
        <dbReference type="Proteomes" id="UP000059113"/>
    </source>
</evidence>
<dbReference type="OrthoDB" id="8477976at2"/>
<reference evidence="5" key="2">
    <citation type="submission" date="2015-04" db="EMBL/GenBank/DDBJ databases">
        <title>The complete genome sequence of Erythrobacter sp. s21-N3.</title>
        <authorList>
            <person name="Zhuang L."/>
            <person name="Liu Y."/>
            <person name="Shao Z."/>
        </authorList>
    </citation>
    <scope>NUCLEOTIDE SEQUENCE [LARGE SCALE GENOMIC DNA]</scope>
    <source>
        <strain evidence="5">s21-N3</strain>
    </source>
</reference>
<dbReference type="InterPro" id="IPR023346">
    <property type="entry name" value="Lysozyme-like_dom_sf"/>
</dbReference>
<evidence type="ECO:0000259" key="3">
    <source>
        <dbReference type="Pfam" id="PF01464"/>
    </source>
</evidence>
<dbReference type="SUPFAM" id="SSF53955">
    <property type="entry name" value="Lysozyme-like"/>
    <property type="match status" value="1"/>
</dbReference>
<dbReference type="Gene3D" id="1.10.530.10">
    <property type="match status" value="1"/>
</dbReference>
<dbReference type="PATRIC" id="fig|1648404.4.peg.982"/>